<keyword evidence="1" id="KW-0245">EGF-like domain</keyword>
<evidence type="ECO:0000313" key="4">
    <source>
        <dbReference type="EnsemblMetazoa" id="G7563.1:cds"/>
    </source>
</evidence>
<dbReference type="Proteomes" id="UP000005408">
    <property type="component" value="Unassembled WGS sequence"/>
</dbReference>
<name>A0A8W8NU53_MAGGI</name>
<feature type="domain" description="DUF5641" evidence="3">
    <location>
        <begin position="80"/>
        <end position="118"/>
    </location>
</feature>
<dbReference type="PANTHER" id="PTHR24043:SF8">
    <property type="entry name" value="EGF-LIKE DOMAIN-CONTAINING PROTEIN"/>
    <property type="match status" value="1"/>
</dbReference>
<sequence length="465" mass="52145">MIKAARRAIYAVIGSADVTDEELMTAFAGAEALINSRPLTYQSANPNDDVPLTPNHFLHGQVVGLFAPETVDTTEFNPRKRWRRIQELVRHFWHRWMCEWLPGLNVRKKWNRTRKDISEVDRQKGRLAGFSLYVSNSEVQSPDDIKKTTLCYKDGPELPHLNLTKKCMEYGRYVIFYNERLNGIVYPEEYEDTSVFTELCEVIIKGCSNANVYGINCDTQCPINCKDKCREGWYGTNCTKPCVEHCRDGATCNHVTGLCDRGCAAGWKGELCDEECVDGIYGYNCINNCSGHCLNNTPCNKQTGHCDMGCDPGYTNSNCSKGWMGGNCTTECMLSYGNNCQYSCDVHCINQTCDRINGSCMYDCKEEANCGTDNVKHISSASSSNNLPVTVGILMSACILIIIGVVITILVLRQRSSRTMSNTSVRRMCFKSAPAAEESVNSKNLSNYQELNFALQENPYQSMSR</sequence>
<accession>A0A8W8NU53</accession>
<evidence type="ECO:0000256" key="1">
    <source>
        <dbReference type="ARBA" id="ARBA00022536"/>
    </source>
</evidence>
<keyword evidence="2" id="KW-0812">Transmembrane</keyword>
<dbReference type="InterPro" id="IPR040676">
    <property type="entry name" value="DUF5641"/>
</dbReference>
<dbReference type="InterPro" id="IPR042635">
    <property type="entry name" value="MEGF10/SREC1/2-like"/>
</dbReference>
<dbReference type="AlphaFoldDB" id="A0A8W8NU53"/>
<dbReference type="EnsemblMetazoa" id="G7563.1">
    <property type="protein sequence ID" value="G7563.1:cds"/>
    <property type="gene ID" value="G7563"/>
</dbReference>
<dbReference type="Pfam" id="PF18701">
    <property type="entry name" value="DUF5641"/>
    <property type="match status" value="1"/>
</dbReference>
<dbReference type="GO" id="GO:0005044">
    <property type="term" value="F:scavenger receptor activity"/>
    <property type="evidence" value="ECO:0007669"/>
    <property type="project" value="InterPro"/>
</dbReference>
<reference evidence="4" key="1">
    <citation type="submission" date="2022-08" db="UniProtKB">
        <authorList>
            <consortium name="EnsemblMetazoa"/>
        </authorList>
    </citation>
    <scope>IDENTIFICATION</scope>
    <source>
        <strain evidence="4">05x7-T-G4-1.051#20</strain>
    </source>
</reference>
<organism evidence="4 5">
    <name type="scientific">Magallana gigas</name>
    <name type="common">Pacific oyster</name>
    <name type="synonym">Crassostrea gigas</name>
    <dbReference type="NCBI Taxonomy" id="29159"/>
    <lineage>
        <taxon>Eukaryota</taxon>
        <taxon>Metazoa</taxon>
        <taxon>Spiralia</taxon>
        <taxon>Lophotrochozoa</taxon>
        <taxon>Mollusca</taxon>
        <taxon>Bivalvia</taxon>
        <taxon>Autobranchia</taxon>
        <taxon>Pteriomorphia</taxon>
        <taxon>Ostreida</taxon>
        <taxon>Ostreoidea</taxon>
        <taxon>Ostreidae</taxon>
        <taxon>Magallana</taxon>
    </lineage>
</organism>
<proteinExistence type="predicted"/>
<feature type="transmembrane region" description="Helical" evidence="2">
    <location>
        <begin position="389"/>
        <end position="412"/>
    </location>
</feature>
<keyword evidence="5" id="KW-1185">Reference proteome</keyword>
<evidence type="ECO:0000259" key="3">
    <source>
        <dbReference type="Pfam" id="PF18701"/>
    </source>
</evidence>
<protein>
    <recommendedName>
        <fullName evidence="3">DUF5641 domain-containing protein</fullName>
    </recommendedName>
</protein>
<evidence type="ECO:0000256" key="2">
    <source>
        <dbReference type="SAM" id="Phobius"/>
    </source>
</evidence>
<dbReference type="Gene3D" id="2.170.300.10">
    <property type="entry name" value="Tie2 ligand-binding domain superfamily"/>
    <property type="match status" value="1"/>
</dbReference>
<keyword evidence="2" id="KW-0472">Membrane</keyword>
<dbReference type="PANTHER" id="PTHR24043">
    <property type="entry name" value="SCAVENGER RECEPTOR CLASS F"/>
    <property type="match status" value="1"/>
</dbReference>
<evidence type="ECO:0000313" key="5">
    <source>
        <dbReference type="Proteomes" id="UP000005408"/>
    </source>
</evidence>
<keyword evidence="2" id="KW-1133">Transmembrane helix</keyword>